<evidence type="ECO:0000256" key="1">
    <source>
        <dbReference type="SAM" id="MobiDB-lite"/>
    </source>
</evidence>
<feature type="compositionally biased region" description="Low complexity" evidence="1">
    <location>
        <begin position="1069"/>
        <end position="1086"/>
    </location>
</feature>
<feature type="region of interest" description="Disordered" evidence="1">
    <location>
        <begin position="933"/>
        <end position="1010"/>
    </location>
</feature>
<feature type="region of interest" description="Disordered" evidence="1">
    <location>
        <begin position="1056"/>
        <end position="1096"/>
    </location>
</feature>
<feature type="transmembrane region" description="Helical" evidence="2">
    <location>
        <begin position="133"/>
        <end position="152"/>
    </location>
</feature>
<feature type="region of interest" description="Disordered" evidence="1">
    <location>
        <begin position="456"/>
        <end position="549"/>
    </location>
</feature>
<feature type="transmembrane region" description="Helical" evidence="2">
    <location>
        <begin position="266"/>
        <end position="289"/>
    </location>
</feature>
<dbReference type="InterPro" id="IPR029058">
    <property type="entry name" value="AB_hydrolase_fold"/>
</dbReference>
<dbReference type="AlphaFoldDB" id="A0AAD5DRS6"/>
<reference evidence="4" key="1">
    <citation type="submission" date="2020-11" db="EMBL/GenBank/DDBJ databases">
        <title>Chlorella ohadii genome sequencing and assembly.</title>
        <authorList>
            <person name="Murik O."/>
            <person name="Treves H."/>
            <person name="Kedem I."/>
            <person name="Shotland Y."/>
            <person name="Kaplan A."/>
        </authorList>
    </citation>
    <scope>NUCLEOTIDE SEQUENCE</scope>
    <source>
        <strain evidence="4">1</strain>
    </source>
</reference>
<protein>
    <recommendedName>
        <fullName evidence="3">Fungal lipase-type domain-containing protein</fullName>
    </recommendedName>
</protein>
<gene>
    <name evidence="4" type="ORF">COHA_003784</name>
</gene>
<name>A0AAD5DRS6_9CHLO</name>
<feature type="transmembrane region" description="Helical" evidence="2">
    <location>
        <begin position="84"/>
        <end position="112"/>
    </location>
</feature>
<feature type="compositionally biased region" description="Gly residues" evidence="1">
    <location>
        <begin position="1087"/>
        <end position="1096"/>
    </location>
</feature>
<keyword evidence="2" id="KW-0812">Transmembrane</keyword>
<dbReference type="Pfam" id="PF01764">
    <property type="entry name" value="Lipase_3"/>
    <property type="match status" value="1"/>
</dbReference>
<feature type="transmembrane region" description="Helical" evidence="2">
    <location>
        <begin position="164"/>
        <end position="184"/>
    </location>
</feature>
<feature type="transmembrane region" description="Helical" evidence="2">
    <location>
        <begin position="49"/>
        <end position="72"/>
    </location>
</feature>
<feature type="transmembrane region" description="Helical" evidence="2">
    <location>
        <begin position="222"/>
        <end position="238"/>
    </location>
</feature>
<dbReference type="Proteomes" id="UP001205105">
    <property type="component" value="Unassembled WGS sequence"/>
</dbReference>
<dbReference type="GO" id="GO:0006629">
    <property type="term" value="P:lipid metabolic process"/>
    <property type="evidence" value="ECO:0007669"/>
    <property type="project" value="InterPro"/>
</dbReference>
<feature type="compositionally biased region" description="Polar residues" evidence="1">
    <location>
        <begin position="519"/>
        <end position="539"/>
    </location>
</feature>
<dbReference type="InterPro" id="IPR002921">
    <property type="entry name" value="Fungal_lipase-type"/>
</dbReference>
<sequence length="1096" mass="117008">MRAAQLGSGGGAAATATRRAGHSAAGGSRRPARLRIECMSNTEAAALSWFVYLATLVLVVGVVVLVLLKFNIKESEALFQDKAWYAVNLAIACTALAIMVGLGAWFGAAAYATREARRSWGFRRVGLCRAAGVLLAIEIVAAVFWAAPYAVAIGYDCSWFDNSIAYMALFRWTAYNSTFAWMTVMAHACCRYHGPHPPSDPDQQLVMDVSGRQKLRLHAPKLVLWALFEGCVIATTVMRSRDPNNSLAQDSENCIQESYDCQQGSWFYVSTLAQLVGAAVYTLWFLFFLRRAYQDHSQLPWARYRLSNLYIRLLGRHGTVAFGVVLLSVIVIASVNITSCWSYLDVSLGMAPVQLSLILLAIVQLAALMPQHEQPSDVLVTWKQHFCWTLDGLPAAMAERDAQLLRAQSTQQGGLQALLGQLSGGRRWLTAAAEKAVTELEGAPAGLAGMFEGPRQRTIQDAQQAQQAQQVQQADTGDVEAGKPAGSSLTGRQVGGSLGAPPAVDSSPNGKQAAYPDSPRSQQALGSPRSQHTPGSPRSHQAPGSPRLQLSPAEAAALHARLERLSLSRLTSTRLSLWREQTLPMFCMELAVRSFAWSKYAYRHWPDSAGGMQQEEVQALFGLSDFAALRSPQTDSRAVMGWRDGLIVCAFRGTSSLANVLSDVKAWQTPILPKRYHGGRLLKVHAGFYHAFNANGFRQQLLQQIEQAVAGFSDEAGLRFHLTGHSLGGALAVIAAHELTRLYPQADVAIYTFGAPRVGNRAFAARFKLECPNSWALVNEQDPVPRVPGTVRFRHACCPVRIGWSGDIIVRPSFFERSVISRSGGVPGHHMMGRYALSLGAVVKAQFSSSKWLPGGKQGATELAQALDLGEALMLLHLDLNSLQDPALLPRSAEARPPRKRKLPRPATDRWWLRPAAPLLAWCSSAEAEAAAGKDADLEGSGNGSREQGLDGNWSGGVDAAAEAEAAEGAGPGPDAQLPPEPDLQPAEDQQQHGWLDHPPAARQGGLQGTAQETAALARDAAAVAVGGAVVAIGATGAVAVEVVGAAVDAAGAAADYSRQQWERRSDAGADAATAGLAPVAPQAAGPGSGGSGAGP</sequence>
<proteinExistence type="predicted"/>
<feature type="transmembrane region" description="Helical" evidence="2">
    <location>
        <begin position="320"/>
        <end position="344"/>
    </location>
</feature>
<feature type="domain" description="Fungal lipase-type" evidence="3">
    <location>
        <begin position="648"/>
        <end position="790"/>
    </location>
</feature>
<evidence type="ECO:0000313" key="4">
    <source>
        <dbReference type="EMBL" id="KAI7842547.1"/>
    </source>
</evidence>
<evidence type="ECO:0000259" key="3">
    <source>
        <dbReference type="Pfam" id="PF01764"/>
    </source>
</evidence>
<evidence type="ECO:0000313" key="5">
    <source>
        <dbReference type="Proteomes" id="UP001205105"/>
    </source>
</evidence>
<organism evidence="4 5">
    <name type="scientific">Chlorella ohadii</name>
    <dbReference type="NCBI Taxonomy" id="2649997"/>
    <lineage>
        <taxon>Eukaryota</taxon>
        <taxon>Viridiplantae</taxon>
        <taxon>Chlorophyta</taxon>
        <taxon>core chlorophytes</taxon>
        <taxon>Trebouxiophyceae</taxon>
        <taxon>Chlorellales</taxon>
        <taxon>Chlorellaceae</taxon>
        <taxon>Chlorella clade</taxon>
        <taxon>Chlorella</taxon>
    </lineage>
</organism>
<dbReference type="PANTHER" id="PTHR45856">
    <property type="entry name" value="ALPHA/BETA-HYDROLASES SUPERFAMILY PROTEIN"/>
    <property type="match status" value="1"/>
</dbReference>
<feature type="compositionally biased region" description="Low complexity" evidence="1">
    <location>
        <begin position="13"/>
        <end position="28"/>
    </location>
</feature>
<feature type="compositionally biased region" description="Low complexity" evidence="1">
    <location>
        <begin position="460"/>
        <end position="475"/>
    </location>
</feature>
<keyword evidence="2" id="KW-1133">Transmembrane helix</keyword>
<dbReference type="InterPro" id="IPR051218">
    <property type="entry name" value="Sec_MonoDiacylglyc_Lipase"/>
</dbReference>
<dbReference type="CDD" id="cd00519">
    <property type="entry name" value="Lipase_3"/>
    <property type="match status" value="1"/>
</dbReference>
<comment type="caution">
    <text evidence="4">The sequence shown here is derived from an EMBL/GenBank/DDBJ whole genome shotgun (WGS) entry which is preliminary data.</text>
</comment>
<keyword evidence="2" id="KW-0472">Membrane</keyword>
<dbReference type="PANTHER" id="PTHR45856:SF25">
    <property type="entry name" value="FUNGAL LIPASE-LIKE DOMAIN-CONTAINING PROTEIN"/>
    <property type="match status" value="1"/>
</dbReference>
<evidence type="ECO:0000256" key="2">
    <source>
        <dbReference type="SAM" id="Phobius"/>
    </source>
</evidence>
<feature type="compositionally biased region" description="Low complexity" evidence="1">
    <location>
        <begin position="959"/>
        <end position="976"/>
    </location>
</feature>
<accession>A0AAD5DRS6</accession>
<dbReference type="Gene3D" id="3.40.50.1820">
    <property type="entry name" value="alpha/beta hydrolase"/>
    <property type="match status" value="1"/>
</dbReference>
<dbReference type="EMBL" id="JADXDR010000051">
    <property type="protein sequence ID" value="KAI7842547.1"/>
    <property type="molecule type" value="Genomic_DNA"/>
</dbReference>
<dbReference type="SUPFAM" id="SSF53474">
    <property type="entry name" value="alpha/beta-Hydrolases"/>
    <property type="match status" value="1"/>
</dbReference>
<feature type="region of interest" description="Disordered" evidence="1">
    <location>
        <begin position="1"/>
        <end position="28"/>
    </location>
</feature>
<keyword evidence="5" id="KW-1185">Reference proteome</keyword>